<proteinExistence type="predicted"/>
<dbReference type="Proteomes" id="UP000237819">
    <property type="component" value="Unassembled WGS sequence"/>
</dbReference>
<protein>
    <submittedName>
        <fullName evidence="1">Uncharacterized protein</fullName>
    </submittedName>
</protein>
<dbReference type="AlphaFoldDB" id="A0A2S8GD68"/>
<reference evidence="1 2" key="1">
    <citation type="submission" date="2018-02" db="EMBL/GenBank/DDBJ databases">
        <title>Comparative genomes isolates from brazilian mangrove.</title>
        <authorList>
            <person name="Araujo J.E."/>
            <person name="Taketani R.G."/>
            <person name="Silva M.C.P."/>
            <person name="Loureco M.V."/>
            <person name="Andreote F.D."/>
        </authorList>
    </citation>
    <scope>NUCLEOTIDE SEQUENCE [LARGE SCALE GENOMIC DNA]</scope>
    <source>
        <strain evidence="1 2">Nap-Phe MGV</strain>
    </source>
</reference>
<accession>A0A2S8GD68</accession>
<dbReference type="EMBL" id="PUHZ01000025">
    <property type="protein sequence ID" value="PQO42024.1"/>
    <property type="molecule type" value="Genomic_DNA"/>
</dbReference>
<gene>
    <name evidence="1" type="ORF">C5Y93_27075</name>
</gene>
<evidence type="ECO:0000313" key="2">
    <source>
        <dbReference type="Proteomes" id="UP000237819"/>
    </source>
</evidence>
<name>A0A2S8GD68_9BACT</name>
<evidence type="ECO:0000313" key="1">
    <source>
        <dbReference type="EMBL" id="PQO42024.1"/>
    </source>
</evidence>
<organism evidence="1 2">
    <name type="scientific">Blastopirellula marina</name>
    <dbReference type="NCBI Taxonomy" id="124"/>
    <lineage>
        <taxon>Bacteria</taxon>
        <taxon>Pseudomonadati</taxon>
        <taxon>Planctomycetota</taxon>
        <taxon>Planctomycetia</taxon>
        <taxon>Pirellulales</taxon>
        <taxon>Pirellulaceae</taxon>
        <taxon>Blastopirellula</taxon>
    </lineage>
</organism>
<comment type="caution">
    <text evidence="1">The sequence shown here is derived from an EMBL/GenBank/DDBJ whole genome shotgun (WGS) entry which is preliminary data.</text>
</comment>
<sequence>MQFVDSASAEEVNSELDAAILAAKQQLPVYTRKTLGRILGIGGLLQIDFGGAGVSLPPHEGPGFQRQVNLLQGIFQDVLEKIEISQQGRRLSIDLEEPDRFGQLSDEEKMVIAEWELDQAMLLVEYERFQQSEARCAQATQICPEATHIWVMRAYHDSYQISHHFEGDIAKYSWIRRGIGVFLDRLEQSPTNADILWTLSYFIGSKIGNGDRADSLRQLFSQDEQLQARMSQWVELDETDSVELPVDNWRVAGQLADEALRQSEQATRPLNVRPFRLYLQPAWLQMGYAKQLSKNGRWEEAQAAWQEADKQFNRLLEHEFVYDWGKIRLEQVVQSRKNGDAVPDDKLNQIKRQQTLSRGWLMRCQAEQSENVQFARKSIELARNAESMQDEKLLNYRQGLMSLKLAWQEQPSMLIPFLNEFRSAANEYVELCEQFRLPKDNELAPLLETIWTNDTYRFFRPGRDISDIDLPDSVESADESA</sequence>